<dbReference type="AlphaFoldDB" id="A0A8J2IYZ9"/>
<organism evidence="2 3">
    <name type="scientific">Allacma fusca</name>
    <dbReference type="NCBI Taxonomy" id="39272"/>
    <lineage>
        <taxon>Eukaryota</taxon>
        <taxon>Metazoa</taxon>
        <taxon>Ecdysozoa</taxon>
        <taxon>Arthropoda</taxon>
        <taxon>Hexapoda</taxon>
        <taxon>Collembola</taxon>
        <taxon>Symphypleona</taxon>
        <taxon>Sminthuridae</taxon>
        <taxon>Allacma</taxon>
    </lineage>
</organism>
<reference evidence="2" key="1">
    <citation type="submission" date="2021-06" db="EMBL/GenBank/DDBJ databases">
        <authorList>
            <person name="Hodson N. C."/>
            <person name="Mongue J. A."/>
            <person name="Jaron S. K."/>
        </authorList>
    </citation>
    <scope>NUCLEOTIDE SEQUENCE</scope>
</reference>
<protein>
    <recommendedName>
        <fullName evidence="1">CARD domain-containing protein</fullName>
    </recommendedName>
</protein>
<keyword evidence="3" id="KW-1185">Reference proteome</keyword>
<dbReference type="GO" id="GO:0042981">
    <property type="term" value="P:regulation of apoptotic process"/>
    <property type="evidence" value="ECO:0007669"/>
    <property type="project" value="InterPro"/>
</dbReference>
<name>A0A8J2IYZ9_9HEXA</name>
<comment type="caution">
    <text evidence="2">The sequence shown here is derived from an EMBL/GenBank/DDBJ whole genome shotgun (WGS) entry which is preliminary data.</text>
</comment>
<dbReference type="Proteomes" id="UP000708208">
    <property type="component" value="Unassembled WGS sequence"/>
</dbReference>
<evidence type="ECO:0000259" key="1">
    <source>
        <dbReference type="PROSITE" id="PS50209"/>
    </source>
</evidence>
<proteinExistence type="predicted"/>
<sequence length="162" mass="18251">MSGNRTNFGYNFEGSIGSIQSPMNFQGGVNNIVLHTSPPGNSATPVPPVPADLSELQSKVEIKLQKLRDEGEEDPLREFFRTRLTQFMEKTSDPERLADHLHQSGVLTEYQRQKVKTENLEYNKNDILYNIVIKKEAIAELLPALKKSGNENILKIINELAN</sequence>
<accession>A0A8J2IYZ9</accession>
<dbReference type="EMBL" id="CAJVCH010006090">
    <property type="protein sequence ID" value="CAG7659269.1"/>
    <property type="molecule type" value="Genomic_DNA"/>
</dbReference>
<feature type="domain" description="CARD" evidence="1">
    <location>
        <begin position="72"/>
        <end position="162"/>
    </location>
</feature>
<dbReference type="PROSITE" id="PS50209">
    <property type="entry name" value="CARD"/>
    <property type="match status" value="1"/>
</dbReference>
<dbReference type="InterPro" id="IPR001315">
    <property type="entry name" value="CARD"/>
</dbReference>
<evidence type="ECO:0000313" key="2">
    <source>
        <dbReference type="EMBL" id="CAG7659269.1"/>
    </source>
</evidence>
<dbReference type="CDD" id="cd01671">
    <property type="entry name" value="CARD"/>
    <property type="match status" value="1"/>
</dbReference>
<gene>
    <name evidence="2" type="ORF">AFUS01_LOCUS1098</name>
</gene>
<evidence type="ECO:0000313" key="3">
    <source>
        <dbReference type="Proteomes" id="UP000708208"/>
    </source>
</evidence>